<dbReference type="Gene3D" id="3.40.50.970">
    <property type="match status" value="2"/>
</dbReference>
<dbReference type="OrthoDB" id="9785953at2"/>
<evidence type="ECO:0000259" key="5">
    <source>
        <dbReference type="Pfam" id="PF02776"/>
    </source>
</evidence>
<dbReference type="GO" id="GO:0032923">
    <property type="term" value="P:organic phosphonate biosynthetic process"/>
    <property type="evidence" value="ECO:0007669"/>
    <property type="project" value="InterPro"/>
</dbReference>
<keyword evidence="6" id="KW-0670">Pyruvate</keyword>
<reference evidence="7" key="1">
    <citation type="submission" date="2016-04" db="EMBL/GenBank/DDBJ databases">
        <authorList>
            <person name="Lyu Z."/>
            <person name="Lyu W."/>
        </authorList>
    </citation>
    <scope>NUCLEOTIDE SEQUENCE [LARGE SCALE GENOMIC DNA]</scope>
    <source>
        <strain evidence="7">C44</strain>
    </source>
</reference>
<feature type="domain" description="Thiamine pyrophosphate enzyme N-terminal TPP-binding" evidence="5">
    <location>
        <begin position="10"/>
        <end position="82"/>
    </location>
</feature>
<dbReference type="PANTHER" id="PTHR42818:SF1">
    <property type="entry name" value="SULFOPYRUVATE DECARBOXYLASE"/>
    <property type="match status" value="1"/>
</dbReference>
<dbReference type="InterPro" id="IPR012001">
    <property type="entry name" value="Thiamin_PyroP_enz_TPP-bd_dom"/>
</dbReference>
<dbReference type="Pfam" id="PF02776">
    <property type="entry name" value="TPP_enzyme_N"/>
    <property type="match status" value="1"/>
</dbReference>
<protein>
    <submittedName>
        <fullName evidence="6">Phosphonopyruvate decarboxylase</fullName>
    </submittedName>
</protein>
<keyword evidence="7" id="KW-1185">Reference proteome</keyword>
<feature type="domain" description="Thiamine pyrophosphate enzyme TPP-binding" evidence="4">
    <location>
        <begin position="229"/>
        <end position="346"/>
    </location>
</feature>
<dbReference type="InterPro" id="IPR017684">
    <property type="entry name" value="Phosphono-pyrv_decarboxylase"/>
</dbReference>
<dbReference type="Proteomes" id="UP000078534">
    <property type="component" value="Unassembled WGS sequence"/>
</dbReference>
<organism evidence="6 7">
    <name type="scientific">Metabacillus litoralis</name>
    <dbReference type="NCBI Taxonomy" id="152268"/>
    <lineage>
        <taxon>Bacteria</taxon>
        <taxon>Bacillati</taxon>
        <taxon>Bacillota</taxon>
        <taxon>Bacilli</taxon>
        <taxon>Bacillales</taxon>
        <taxon>Bacillaceae</taxon>
        <taxon>Metabacillus</taxon>
    </lineage>
</organism>
<dbReference type="GO" id="GO:0030976">
    <property type="term" value="F:thiamine pyrophosphate binding"/>
    <property type="evidence" value="ECO:0007669"/>
    <property type="project" value="InterPro"/>
</dbReference>
<gene>
    <name evidence="6" type="ORF">A6K24_02290</name>
</gene>
<dbReference type="STRING" id="152268.A6K24_02290"/>
<dbReference type="Pfam" id="PF02775">
    <property type="entry name" value="TPP_enzyme_C"/>
    <property type="match status" value="1"/>
</dbReference>
<evidence type="ECO:0000256" key="1">
    <source>
        <dbReference type="ARBA" id="ARBA00022793"/>
    </source>
</evidence>
<evidence type="ECO:0000256" key="2">
    <source>
        <dbReference type="ARBA" id="ARBA00023052"/>
    </source>
</evidence>
<dbReference type="PANTHER" id="PTHR42818">
    <property type="entry name" value="SULFOPYRUVATE DECARBOXYLASE SUBUNIT ALPHA"/>
    <property type="match status" value="1"/>
</dbReference>
<dbReference type="AlphaFoldDB" id="A0A179TAE1"/>
<dbReference type="InterPro" id="IPR029061">
    <property type="entry name" value="THDP-binding"/>
</dbReference>
<dbReference type="NCBIfam" id="TIGR03297">
    <property type="entry name" value="Ppyr-DeCO2ase"/>
    <property type="match status" value="1"/>
</dbReference>
<dbReference type="EMBL" id="LWSG01000001">
    <property type="protein sequence ID" value="OAS89403.1"/>
    <property type="molecule type" value="Genomic_DNA"/>
</dbReference>
<evidence type="ECO:0000259" key="4">
    <source>
        <dbReference type="Pfam" id="PF02775"/>
    </source>
</evidence>
<dbReference type="InterPro" id="IPR011766">
    <property type="entry name" value="TPP_enzyme_TPP-bd"/>
</dbReference>
<sequence length="378" mass="42186">MMDTAQFGSLLKELGFDFYSGVPCSYLKSLINFAINECEFIMANNEGDAVAIAAGASIGGKKSVVLMQNSGLTNAVSPLTSLIHPFRIPILGFVSLRGEPGFPDEPQHELMGQITPEMLNLMQIKWDYLSSNIDDAKQQIQWANQCIEQNQPYFFIVKKGTFAPVTLQDKQLNKQKAIQAIKREKVFDDEKPTRYEALQVISALRDDNTIHLATTGKLGRELYDVEDTPNNFYMVGSMGCISSIGLGLALVRREKAIIALDGDGALLMRMGNLATNGYYSPNNLLHILLDNHIHDSTGGQFTVSPNVDFVDTAAACKYEQSIYVHTLAELSEYIKEWKQHQKLTFLYMKIAEGSKKGLGRPTIKPFEVKERLQVFLDD</sequence>
<keyword evidence="3" id="KW-0456">Lyase</keyword>
<name>A0A179TAE1_9BACI</name>
<dbReference type="GO" id="GO:0033980">
    <property type="term" value="F:phosphonopyruvate decarboxylase activity"/>
    <property type="evidence" value="ECO:0007669"/>
    <property type="project" value="InterPro"/>
</dbReference>
<keyword evidence="2" id="KW-0786">Thiamine pyrophosphate</keyword>
<dbReference type="SUPFAM" id="SSF52518">
    <property type="entry name" value="Thiamin diphosphate-binding fold (THDP-binding)"/>
    <property type="match status" value="2"/>
</dbReference>
<evidence type="ECO:0000256" key="3">
    <source>
        <dbReference type="ARBA" id="ARBA00023239"/>
    </source>
</evidence>
<dbReference type="CDD" id="cd07035">
    <property type="entry name" value="TPP_PYR_POX_like"/>
    <property type="match status" value="1"/>
</dbReference>
<evidence type="ECO:0000313" key="7">
    <source>
        <dbReference type="Proteomes" id="UP000078534"/>
    </source>
</evidence>
<dbReference type="RefSeq" id="WP_066325200.1">
    <property type="nucleotide sequence ID" value="NZ_LWSG01000001.1"/>
</dbReference>
<keyword evidence="1" id="KW-0210">Decarboxylase</keyword>
<dbReference type="InterPro" id="IPR051818">
    <property type="entry name" value="TPP_dependent_decarboxylase"/>
</dbReference>
<accession>A0A179TAE1</accession>
<proteinExistence type="predicted"/>
<evidence type="ECO:0000313" key="6">
    <source>
        <dbReference type="EMBL" id="OAS89403.1"/>
    </source>
</evidence>
<comment type="caution">
    <text evidence="6">The sequence shown here is derived from an EMBL/GenBank/DDBJ whole genome shotgun (WGS) entry which is preliminary data.</text>
</comment>